<evidence type="ECO:0000259" key="6">
    <source>
        <dbReference type="PROSITE" id="PS50011"/>
    </source>
</evidence>
<dbReference type="InterPro" id="IPR017441">
    <property type="entry name" value="Protein_kinase_ATP_BS"/>
</dbReference>
<dbReference type="Pfam" id="PF23598">
    <property type="entry name" value="LRR_14"/>
    <property type="match status" value="1"/>
</dbReference>
<dbReference type="STRING" id="296587.C1FIY7"/>
<dbReference type="AlphaFoldDB" id="C1FIY7"/>
<comment type="subcellular location">
    <subcellularLocation>
        <location evidence="2">Cytoplasm</location>
        <location evidence="2">Cytoskeleton</location>
        <location evidence="2">Cilium axoneme</location>
    </subcellularLocation>
    <subcellularLocation>
        <location evidence="1">Membrane</location>
        <topology evidence="1">Single-pass membrane protein</topology>
    </subcellularLocation>
</comment>
<dbReference type="InterPro" id="IPR032675">
    <property type="entry name" value="LRR_dom_sf"/>
</dbReference>
<dbReference type="GeneID" id="8247889"/>
<dbReference type="RefSeq" id="XP_002509003.1">
    <property type="nucleotide sequence ID" value="XM_002508957.1"/>
</dbReference>
<dbReference type="OMA" id="MVGFKAN"/>
<evidence type="ECO:0000256" key="1">
    <source>
        <dbReference type="ARBA" id="ARBA00004167"/>
    </source>
</evidence>
<dbReference type="InParanoid" id="C1FIY7"/>
<dbReference type="OrthoDB" id="1668230at2759"/>
<keyword evidence="3" id="KW-0433">Leucine-rich repeat</keyword>
<evidence type="ECO:0000313" key="7">
    <source>
        <dbReference type="EMBL" id="ACO70261.1"/>
    </source>
</evidence>
<feature type="non-terminal residue" evidence="7">
    <location>
        <position position="394"/>
    </location>
</feature>
<evidence type="ECO:0000256" key="5">
    <source>
        <dbReference type="PROSITE-ProRule" id="PRU10141"/>
    </source>
</evidence>
<dbReference type="PROSITE" id="PS00107">
    <property type="entry name" value="PROTEIN_KINASE_ATP"/>
    <property type="match status" value="1"/>
</dbReference>
<protein>
    <recommendedName>
        <fullName evidence="6">Protein kinase domain-containing protein</fullName>
    </recommendedName>
</protein>
<organism evidence="7 8">
    <name type="scientific">Micromonas commoda (strain RCC299 / NOUM17 / CCMP2709)</name>
    <name type="common">Picoplanktonic green alga</name>
    <dbReference type="NCBI Taxonomy" id="296587"/>
    <lineage>
        <taxon>Eukaryota</taxon>
        <taxon>Viridiplantae</taxon>
        <taxon>Chlorophyta</taxon>
        <taxon>Mamiellophyceae</taxon>
        <taxon>Mamiellales</taxon>
        <taxon>Mamiellaceae</taxon>
        <taxon>Micromonas</taxon>
    </lineage>
</organism>
<dbReference type="InterPro" id="IPR000719">
    <property type="entry name" value="Prot_kinase_dom"/>
</dbReference>
<feature type="non-terminal residue" evidence="7">
    <location>
        <position position="1"/>
    </location>
</feature>
<evidence type="ECO:0000256" key="4">
    <source>
        <dbReference type="ARBA" id="ARBA00022737"/>
    </source>
</evidence>
<gene>
    <name evidence="7" type="ORF">MICPUN_75476</name>
</gene>
<keyword evidence="5" id="KW-0547">Nucleotide-binding</keyword>
<dbReference type="Gene3D" id="1.10.510.10">
    <property type="entry name" value="Transferase(Phosphotransferase) domain 1"/>
    <property type="match status" value="1"/>
</dbReference>
<dbReference type="Gene3D" id="3.80.10.10">
    <property type="entry name" value="Ribonuclease Inhibitor"/>
    <property type="match status" value="1"/>
</dbReference>
<dbReference type="KEGG" id="mis:MICPUN_75476"/>
<reference evidence="7 8" key="1">
    <citation type="journal article" date="2009" name="Science">
        <title>Green evolution and dynamic adaptations revealed by genomes of the marine picoeukaryotes Micromonas.</title>
        <authorList>
            <person name="Worden A.Z."/>
            <person name="Lee J.H."/>
            <person name="Mock T."/>
            <person name="Rouze P."/>
            <person name="Simmons M.P."/>
            <person name="Aerts A.L."/>
            <person name="Allen A.E."/>
            <person name="Cuvelier M.L."/>
            <person name="Derelle E."/>
            <person name="Everett M.V."/>
            <person name="Foulon E."/>
            <person name="Grimwood J."/>
            <person name="Gundlach H."/>
            <person name="Henrissat B."/>
            <person name="Napoli C."/>
            <person name="McDonald S.M."/>
            <person name="Parker M.S."/>
            <person name="Rombauts S."/>
            <person name="Salamov A."/>
            <person name="Von Dassow P."/>
            <person name="Badger J.H."/>
            <person name="Coutinho P.M."/>
            <person name="Demir E."/>
            <person name="Dubchak I."/>
            <person name="Gentemann C."/>
            <person name="Eikrem W."/>
            <person name="Gready J.E."/>
            <person name="John U."/>
            <person name="Lanier W."/>
            <person name="Lindquist E.A."/>
            <person name="Lucas S."/>
            <person name="Mayer K.F."/>
            <person name="Moreau H."/>
            <person name="Not F."/>
            <person name="Otillar R."/>
            <person name="Panaud O."/>
            <person name="Pangilinan J."/>
            <person name="Paulsen I."/>
            <person name="Piegu B."/>
            <person name="Poliakov A."/>
            <person name="Robbens S."/>
            <person name="Schmutz J."/>
            <person name="Toulza E."/>
            <person name="Wyss T."/>
            <person name="Zelensky A."/>
            <person name="Zhou K."/>
            <person name="Armbrust E.V."/>
            <person name="Bhattacharya D."/>
            <person name="Goodenough U.W."/>
            <person name="Van de Peer Y."/>
            <person name="Grigoriev I.V."/>
        </authorList>
    </citation>
    <scope>NUCLEOTIDE SEQUENCE [LARGE SCALE GENOMIC DNA]</scope>
    <source>
        <strain evidence="8">RCC299 / NOUM17</strain>
    </source>
</reference>
<sequence length="394" mass="42147">SELPDEIGTLSSLEFLNLGKNPLSTLPSTFAGLTSLKILFFLGCEFTKVPEVLGEMKSLYMLSFKANKVEEVPAASIPHRTLGWLILSDNNIQSLPDTVGKCENMRKLLLAGNKLTNAGLPDNMAHMTRLELIRLADNNLTEVPAWIASHPSLAWVALAANPATEAWAEDANARAMTSDDVSSSEGASKVDVPVVDWSELGVDEDEPPLGSGASGAVYAATDRNGSRTAVKVYNLGGKTSDGRPRDEMAASVLASRTGCRSIVRTTARFVKNEESQAEGALLEGLVMEYLDPGEWRSLGSPPSFDTVTRDVYPPELKLDAAEVVAVARGLAAAGAALHTCGCIHGDMYAHNVLFRSSKFNGVPAAKLGDFGAAFFYPPGSTIGREFERTEARAW</sequence>
<dbReference type="InterPro" id="IPR011009">
    <property type="entry name" value="Kinase-like_dom_sf"/>
</dbReference>
<evidence type="ECO:0000256" key="3">
    <source>
        <dbReference type="ARBA" id="ARBA00022614"/>
    </source>
</evidence>
<dbReference type="SUPFAM" id="SSF56112">
    <property type="entry name" value="Protein kinase-like (PK-like)"/>
    <property type="match status" value="1"/>
</dbReference>
<keyword evidence="4" id="KW-0677">Repeat</keyword>
<keyword evidence="8" id="KW-1185">Reference proteome</keyword>
<dbReference type="PANTHER" id="PTHR48056">
    <property type="entry name" value="LRR RECEPTOR-LIKE SERINE/THREONINE-PROTEIN KINASE-RELATED"/>
    <property type="match status" value="1"/>
</dbReference>
<dbReference type="InterPro" id="IPR055414">
    <property type="entry name" value="LRR_R13L4/SHOC2-like"/>
</dbReference>
<keyword evidence="5" id="KW-0067">ATP-binding</keyword>
<dbReference type="Proteomes" id="UP000002009">
    <property type="component" value="Chromosome 12"/>
</dbReference>
<feature type="binding site" evidence="5">
    <location>
        <position position="231"/>
    </location>
    <ligand>
        <name>ATP</name>
        <dbReference type="ChEBI" id="CHEBI:30616"/>
    </ligand>
</feature>
<dbReference type="eggNOG" id="KOG0619">
    <property type="taxonomic scope" value="Eukaryota"/>
</dbReference>
<dbReference type="SUPFAM" id="SSF52058">
    <property type="entry name" value="L domain-like"/>
    <property type="match status" value="1"/>
</dbReference>
<dbReference type="PROSITE" id="PS50011">
    <property type="entry name" value="PROTEIN_KINASE_DOM"/>
    <property type="match status" value="1"/>
</dbReference>
<evidence type="ECO:0000313" key="8">
    <source>
        <dbReference type="Proteomes" id="UP000002009"/>
    </source>
</evidence>
<name>C1FIY7_MICCC</name>
<feature type="domain" description="Protein kinase" evidence="6">
    <location>
        <begin position="203"/>
        <end position="394"/>
    </location>
</feature>
<dbReference type="Pfam" id="PF00069">
    <property type="entry name" value="Pkinase"/>
    <property type="match status" value="1"/>
</dbReference>
<dbReference type="GO" id="GO:0005524">
    <property type="term" value="F:ATP binding"/>
    <property type="evidence" value="ECO:0007669"/>
    <property type="project" value="UniProtKB-UniRule"/>
</dbReference>
<dbReference type="SMART" id="SM00369">
    <property type="entry name" value="LRR_TYP"/>
    <property type="match status" value="4"/>
</dbReference>
<dbReference type="GO" id="GO:0016020">
    <property type="term" value="C:membrane"/>
    <property type="evidence" value="ECO:0007669"/>
    <property type="project" value="UniProtKB-SubCell"/>
</dbReference>
<dbReference type="InterPro" id="IPR050647">
    <property type="entry name" value="Plant_LRR-RLKs"/>
</dbReference>
<dbReference type="InterPro" id="IPR003591">
    <property type="entry name" value="Leu-rich_rpt_typical-subtyp"/>
</dbReference>
<evidence type="ECO:0000256" key="2">
    <source>
        <dbReference type="ARBA" id="ARBA00004430"/>
    </source>
</evidence>
<accession>C1FIY7</accession>
<proteinExistence type="predicted"/>
<dbReference type="EMBL" id="CP001577">
    <property type="protein sequence ID" value="ACO70261.1"/>
    <property type="molecule type" value="Genomic_DNA"/>
</dbReference>
<dbReference type="GO" id="GO:0005930">
    <property type="term" value="C:axoneme"/>
    <property type="evidence" value="ECO:0007669"/>
    <property type="project" value="UniProtKB-SubCell"/>
</dbReference>
<dbReference type="GO" id="GO:0004672">
    <property type="term" value="F:protein kinase activity"/>
    <property type="evidence" value="ECO:0007669"/>
    <property type="project" value="InterPro"/>
</dbReference>